<reference evidence="1 2" key="1">
    <citation type="submission" date="2018-05" db="EMBL/GenBank/DDBJ databases">
        <title>Genomic Encyclopedia of Type Strains, Phase III (KMG-III): the genomes of soil and plant-associated and newly described type strains.</title>
        <authorList>
            <person name="Whitman W."/>
        </authorList>
    </citation>
    <scope>NUCLEOTIDE SEQUENCE [LARGE SCALE GENOMIC DNA]</scope>
    <source>
        <strain evidence="1 2">CECT 5696</strain>
    </source>
</reference>
<name>A0A2V2YQL0_9BACL</name>
<evidence type="ECO:0000313" key="2">
    <source>
        <dbReference type="Proteomes" id="UP000246635"/>
    </source>
</evidence>
<sequence>MNNSVFGELVFNVGWKAATDISLFNNVHSVTVKAAAYFEKDGITAEQETAFVDFGDNKRARLATVEKLLIDYANGDASNRFVPRTLLFKRNGSYALLLDDSEDEDEGIAVCLAPSATIVSQSEYL</sequence>
<dbReference type="RefSeq" id="WP_110045314.1">
    <property type="nucleotide sequence ID" value="NZ_CP054612.1"/>
</dbReference>
<dbReference type="EMBL" id="QGTQ01000015">
    <property type="protein sequence ID" value="PWV99308.1"/>
    <property type="molecule type" value="Genomic_DNA"/>
</dbReference>
<proteinExistence type="predicted"/>
<organism evidence="1 2">
    <name type="scientific">Paenibacillus cellulosilyticus</name>
    <dbReference type="NCBI Taxonomy" id="375489"/>
    <lineage>
        <taxon>Bacteria</taxon>
        <taxon>Bacillati</taxon>
        <taxon>Bacillota</taxon>
        <taxon>Bacilli</taxon>
        <taxon>Bacillales</taxon>
        <taxon>Paenibacillaceae</taxon>
        <taxon>Paenibacillus</taxon>
    </lineage>
</organism>
<dbReference type="AlphaFoldDB" id="A0A2V2YQL0"/>
<comment type="caution">
    <text evidence="1">The sequence shown here is derived from an EMBL/GenBank/DDBJ whole genome shotgun (WGS) entry which is preliminary data.</text>
</comment>
<accession>A0A2V2YQL0</accession>
<protein>
    <submittedName>
        <fullName evidence="1">Uncharacterized protein</fullName>
    </submittedName>
</protein>
<evidence type="ECO:0000313" key="1">
    <source>
        <dbReference type="EMBL" id="PWV99308.1"/>
    </source>
</evidence>
<keyword evidence="2" id="KW-1185">Reference proteome</keyword>
<gene>
    <name evidence="1" type="ORF">DFQ01_11524</name>
</gene>
<dbReference type="OrthoDB" id="3477708at2"/>
<dbReference type="Proteomes" id="UP000246635">
    <property type="component" value="Unassembled WGS sequence"/>
</dbReference>